<accession>A0A239BTH0</accession>
<dbReference type="PANTHER" id="PTHR31964:SF113">
    <property type="entry name" value="USPA DOMAIN-CONTAINING PROTEIN"/>
    <property type="match status" value="1"/>
</dbReference>
<dbReference type="PRINTS" id="PR01438">
    <property type="entry name" value="UNVRSLSTRESS"/>
</dbReference>
<dbReference type="CDD" id="cd23659">
    <property type="entry name" value="USP_At3g01520-like"/>
    <property type="match status" value="1"/>
</dbReference>
<name>A0A239BTH0_9ACTN</name>
<evidence type="ECO:0000259" key="2">
    <source>
        <dbReference type="Pfam" id="PF00582"/>
    </source>
</evidence>
<dbReference type="Gene3D" id="3.40.50.620">
    <property type="entry name" value="HUPs"/>
    <property type="match status" value="2"/>
</dbReference>
<dbReference type="OrthoDB" id="3174546at2"/>
<dbReference type="InterPro" id="IPR006015">
    <property type="entry name" value="Universal_stress_UspA"/>
</dbReference>
<reference evidence="4" key="1">
    <citation type="submission" date="2017-06" db="EMBL/GenBank/DDBJ databases">
        <authorList>
            <person name="Varghese N."/>
            <person name="Submissions S."/>
        </authorList>
    </citation>
    <scope>NUCLEOTIDE SEQUENCE [LARGE SCALE GENOMIC DNA]</scope>
    <source>
        <strain evidence="4">DSM 45423</strain>
    </source>
</reference>
<feature type="domain" description="UspA" evidence="2">
    <location>
        <begin position="168"/>
        <end position="302"/>
    </location>
</feature>
<proteinExistence type="inferred from homology"/>
<comment type="similarity">
    <text evidence="1">Belongs to the universal stress protein A family.</text>
</comment>
<dbReference type="InterPro" id="IPR014729">
    <property type="entry name" value="Rossmann-like_a/b/a_fold"/>
</dbReference>
<keyword evidence="4" id="KW-1185">Reference proteome</keyword>
<organism evidence="3 4">
    <name type="scientific">Geodermatophilus saharensis</name>
    <dbReference type="NCBI Taxonomy" id="1137994"/>
    <lineage>
        <taxon>Bacteria</taxon>
        <taxon>Bacillati</taxon>
        <taxon>Actinomycetota</taxon>
        <taxon>Actinomycetes</taxon>
        <taxon>Geodermatophilales</taxon>
        <taxon>Geodermatophilaceae</taxon>
        <taxon>Geodermatophilus</taxon>
    </lineage>
</organism>
<evidence type="ECO:0000313" key="3">
    <source>
        <dbReference type="EMBL" id="SNS11200.1"/>
    </source>
</evidence>
<protein>
    <submittedName>
        <fullName evidence="3">Nucleotide-binding universal stress protein, UspA family</fullName>
    </submittedName>
</protein>
<dbReference type="RefSeq" id="WP_089403135.1">
    <property type="nucleotide sequence ID" value="NZ_FZOH01000002.1"/>
</dbReference>
<evidence type="ECO:0000313" key="4">
    <source>
        <dbReference type="Proteomes" id="UP000198386"/>
    </source>
</evidence>
<dbReference type="Pfam" id="PF00582">
    <property type="entry name" value="Usp"/>
    <property type="match status" value="2"/>
</dbReference>
<gene>
    <name evidence="3" type="ORF">SAMN04488107_1423</name>
</gene>
<dbReference type="EMBL" id="FZOH01000002">
    <property type="protein sequence ID" value="SNS11200.1"/>
    <property type="molecule type" value="Genomic_DNA"/>
</dbReference>
<dbReference type="Proteomes" id="UP000198386">
    <property type="component" value="Unassembled WGS sequence"/>
</dbReference>
<feature type="domain" description="UspA" evidence="2">
    <location>
        <begin position="15"/>
        <end position="159"/>
    </location>
</feature>
<dbReference type="CDD" id="cd00293">
    <property type="entry name" value="USP-like"/>
    <property type="match status" value="1"/>
</dbReference>
<dbReference type="SUPFAM" id="SSF52402">
    <property type="entry name" value="Adenine nucleotide alpha hydrolases-like"/>
    <property type="match status" value="2"/>
</dbReference>
<evidence type="ECO:0000256" key="1">
    <source>
        <dbReference type="ARBA" id="ARBA00008791"/>
    </source>
</evidence>
<dbReference type="InterPro" id="IPR006016">
    <property type="entry name" value="UspA"/>
</dbReference>
<dbReference type="AlphaFoldDB" id="A0A239BTH0"/>
<sequence>MTTEQTTSHAAGPGRVVVGVDGSPGARVALAWALAVAARDGATLEVVSAYPVDFYWVDPYLLDTNRLDAIRSDTEQRVHEFLAEVRQDPAVAAVPGTAEVETDVVVAGGAPLDHLVARAEGADLLVVGSRGRGGVRSTLLGSVALHCVAHSPCPVVVVHPGAMAPPPRVVVGVDDSPAARTALQRAAEEARRLGATLEVVAAFRPEAYWSDLYAITAPPASETEEHARARTGQIVAEVLGAGAEADVRVVQGAPGEALVERADGAALLVVGSRSRSRVVGMVLGSVALHCAVNAPCPVMVVHPHPATGEAVPAAAAAGTAPAPAPAPAG</sequence>
<dbReference type="PANTHER" id="PTHR31964">
    <property type="entry name" value="ADENINE NUCLEOTIDE ALPHA HYDROLASES-LIKE SUPERFAMILY PROTEIN"/>
    <property type="match status" value="1"/>
</dbReference>